<dbReference type="GO" id="GO:0005506">
    <property type="term" value="F:iron ion binding"/>
    <property type="evidence" value="ECO:0007669"/>
    <property type="project" value="InterPro"/>
</dbReference>
<evidence type="ECO:0008006" key="13">
    <source>
        <dbReference type="Google" id="ProtNLM"/>
    </source>
</evidence>
<evidence type="ECO:0000256" key="3">
    <source>
        <dbReference type="ARBA" id="ARBA00022617"/>
    </source>
</evidence>
<dbReference type="SUPFAM" id="SSF48264">
    <property type="entry name" value="Cytochrome P450"/>
    <property type="match status" value="1"/>
</dbReference>
<feature type="transmembrane region" description="Helical" evidence="10">
    <location>
        <begin position="6"/>
        <end position="23"/>
    </location>
</feature>
<evidence type="ECO:0000256" key="8">
    <source>
        <dbReference type="PIRSR" id="PIRSR602402-1"/>
    </source>
</evidence>
<reference evidence="11 12" key="1">
    <citation type="journal article" date="2020" name="Genomics">
        <title>Complete, high-quality genomes from long-read metagenomic sequencing of two wolf lichen thalli reveals enigmatic genome architecture.</title>
        <authorList>
            <person name="McKenzie S.K."/>
            <person name="Walston R.F."/>
            <person name="Allen J.L."/>
        </authorList>
    </citation>
    <scope>NUCLEOTIDE SEQUENCE [LARGE SCALE GENOMIC DNA]</scope>
    <source>
        <strain evidence="11">WasteWater1</strain>
    </source>
</reference>
<evidence type="ECO:0000256" key="1">
    <source>
        <dbReference type="ARBA" id="ARBA00001971"/>
    </source>
</evidence>
<name>A0A8H6FH11_9LECA</name>
<evidence type="ECO:0000256" key="4">
    <source>
        <dbReference type="ARBA" id="ARBA00022723"/>
    </source>
</evidence>
<dbReference type="AlphaFoldDB" id="A0A8H6FH11"/>
<dbReference type="GO" id="GO:0016712">
    <property type="term" value="F:oxidoreductase activity, acting on paired donors, with incorporation or reduction of molecular oxygen, reduced flavin or flavoprotein as one donor, and incorporation of one atom of oxygen"/>
    <property type="evidence" value="ECO:0007669"/>
    <property type="project" value="InterPro"/>
</dbReference>
<dbReference type="InterPro" id="IPR002974">
    <property type="entry name" value="Cyt_P450_E_CYP52_ascomycetes"/>
</dbReference>
<evidence type="ECO:0000313" key="11">
    <source>
        <dbReference type="EMBL" id="KAF6228262.1"/>
    </source>
</evidence>
<dbReference type="InterPro" id="IPR036396">
    <property type="entry name" value="Cyt_P450_sf"/>
</dbReference>
<dbReference type="PANTHER" id="PTHR24287">
    <property type="entry name" value="P450, PUTATIVE (EUROFUNG)-RELATED"/>
    <property type="match status" value="1"/>
</dbReference>
<evidence type="ECO:0000313" key="12">
    <source>
        <dbReference type="Proteomes" id="UP000593566"/>
    </source>
</evidence>
<sequence>MAQSYYSLLAFLILITLCCWRLIHNYQTRQAHKLFAEQYGCLPAPRIQNQRPWGVDRLEQIFRGDRESRLMELFMFHFRQTGNTVEEVFIGTTAFDTIEPANLEALLSTNFKDFSMGRRREITFPMFGDGIFNQEGAAWKHSRDLLRPPLQHKHYENLTAFKQGVDDLIDILSSQSAVIDLQPLFFRLTLDTATEFLFGESVNSLKAPKSANEQTFGEVFNSAQATVTQRFRLPGFYWMIGGSKFRKACNNVHCFADEIINRNLSRSSGEGRVFLDAVAESTADRDALRGQIISLLVAGRDSTACLMTWTFFLLVRHPKVLEKLRTEINCNCSDPASLTRADLRKMSYLQNVLNETLRLYPSVPVNTRTAKRTTVLPTGGGPDRTAPVLIPKGSTVAYSIYAMHRRPDLYGMDAELFRPERWDEDMPMRRDKTNATWGYLPFNGGPRICLGLDFALTEAAYTVVRLLHHFPVIRLPAGQKVEIMGVEKQTMTLVLSSTEGCMVDFASREEQEQDA</sequence>
<evidence type="ECO:0000256" key="6">
    <source>
        <dbReference type="ARBA" id="ARBA00023004"/>
    </source>
</evidence>
<evidence type="ECO:0000256" key="5">
    <source>
        <dbReference type="ARBA" id="ARBA00023002"/>
    </source>
</evidence>
<dbReference type="PROSITE" id="PS00086">
    <property type="entry name" value="CYTOCHROME_P450"/>
    <property type="match status" value="1"/>
</dbReference>
<evidence type="ECO:0000256" key="10">
    <source>
        <dbReference type="SAM" id="Phobius"/>
    </source>
</evidence>
<dbReference type="RefSeq" id="XP_037156196.1">
    <property type="nucleotide sequence ID" value="XM_037298860.1"/>
</dbReference>
<protein>
    <recommendedName>
        <fullName evidence="13">Cytochrome P450 alkane hydroxylase</fullName>
    </recommendedName>
</protein>
<dbReference type="PRINTS" id="PR00464">
    <property type="entry name" value="EP450II"/>
</dbReference>
<dbReference type="CDD" id="cd11063">
    <property type="entry name" value="CYP52"/>
    <property type="match status" value="1"/>
</dbReference>
<evidence type="ECO:0000256" key="9">
    <source>
        <dbReference type="RuleBase" id="RU000461"/>
    </source>
</evidence>
<keyword evidence="6 8" id="KW-0408">Iron</keyword>
<organism evidence="11 12">
    <name type="scientific">Letharia lupina</name>
    <dbReference type="NCBI Taxonomy" id="560253"/>
    <lineage>
        <taxon>Eukaryota</taxon>
        <taxon>Fungi</taxon>
        <taxon>Dikarya</taxon>
        <taxon>Ascomycota</taxon>
        <taxon>Pezizomycotina</taxon>
        <taxon>Lecanoromycetes</taxon>
        <taxon>OSLEUM clade</taxon>
        <taxon>Lecanoromycetidae</taxon>
        <taxon>Lecanorales</taxon>
        <taxon>Lecanorineae</taxon>
        <taxon>Parmeliaceae</taxon>
        <taxon>Letharia</taxon>
    </lineage>
</organism>
<dbReference type="Gene3D" id="1.10.630.10">
    <property type="entry name" value="Cytochrome P450"/>
    <property type="match status" value="1"/>
</dbReference>
<keyword evidence="5 9" id="KW-0560">Oxidoreductase</keyword>
<feature type="binding site" description="axial binding residue" evidence="8">
    <location>
        <position position="449"/>
    </location>
    <ligand>
        <name>heme</name>
        <dbReference type="ChEBI" id="CHEBI:30413"/>
    </ligand>
    <ligandPart>
        <name>Fe</name>
        <dbReference type="ChEBI" id="CHEBI:18248"/>
    </ligandPart>
</feature>
<dbReference type="InterPro" id="IPR047146">
    <property type="entry name" value="Cyt_P450_E_CYP52_fungi"/>
</dbReference>
<dbReference type="Pfam" id="PF00067">
    <property type="entry name" value="p450"/>
    <property type="match status" value="1"/>
</dbReference>
<comment type="caution">
    <text evidence="11">The sequence shown here is derived from an EMBL/GenBank/DDBJ whole genome shotgun (WGS) entry which is preliminary data.</text>
</comment>
<dbReference type="EMBL" id="JACCJB010000004">
    <property type="protein sequence ID" value="KAF6228262.1"/>
    <property type="molecule type" value="Genomic_DNA"/>
</dbReference>
<dbReference type="InterPro" id="IPR017972">
    <property type="entry name" value="Cyt_P450_CS"/>
</dbReference>
<dbReference type="GO" id="GO:0020037">
    <property type="term" value="F:heme binding"/>
    <property type="evidence" value="ECO:0007669"/>
    <property type="project" value="InterPro"/>
</dbReference>
<keyword evidence="4 8" id="KW-0479">Metal-binding</keyword>
<dbReference type="Proteomes" id="UP000593566">
    <property type="component" value="Unassembled WGS sequence"/>
</dbReference>
<evidence type="ECO:0000256" key="2">
    <source>
        <dbReference type="ARBA" id="ARBA00010617"/>
    </source>
</evidence>
<comment type="similarity">
    <text evidence="2 9">Belongs to the cytochrome P450 family.</text>
</comment>
<dbReference type="InterPro" id="IPR001128">
    <property type="entry name" value="Cyt_P450"/>
</dbReference>
<dbReference type="GeneID" id="59336389"/>
<keyword evidence="7 9" id="KW-0503">Monooxygenase</keyword>
<keyword evidence="10" id="KW-0812">Transmembrane</keyword>
<dbReference type="InterPro" id="IPR002402">
    <property type="entry name" value="Cyt_P450_E_grp-II"/>
</dbReference>
<keyword evidence="3 8" id="KW-0349">Heme</keyword>
<comment type="cofactor">
    <cofactor evidence="1 8">
        <name>heme</name>
        <dbReference type="ChEBI" id="CHEBI:30413"/>
    </cofactor>
</comment>
<keyword evidence="12" id="KW-1185">Reference proteome</keyword>
<evidence type="ECO:0000256" key="7">
    <source>
        <dbReference type="ARBA" id="ARBA00023033"/>
    </source>
</evidence>
<dbReference type="PANTHER" id="PTHR24287:SF18">
    <property type="entry name" value="CYTOCHROME P450 MONOOXYGENASE APDE-RELATED"/>
    <property type="match status" value="1"/>
</dbReference>
<dbReference type="PRINTS" id="PR01239">
    <property type="entry name" value="EP450IICYP52"/>
</dbReference>
<keyword evidence="10" id="KW-1133">Transmembrane helix</keyword>
<proteinExistence type="inferred from homology"/>
<gene>
    <name evidence="11" type="ORF">HO133_007992</name>
</gene>
<keyword evidence="10" id="KW-0472">Membrane</keyword>
<accession>A0A8H6FH11</accession>
<dbReference type="PRINTS" id="PR00385">
    <property type="entry name" value="P450"/>
</dbReference>